<name>A0A6G9YTJ4_9NOCA</name>
<organism evidence="1 2">
    <name type="scientific">Nocardia arthritidis</name>
    <dbReference type="NCBI Taxonomy" id="228602"/>
    <lineage>
        <taxon>Bacteria</taxon>
        <taxon>Bacillati</taxon>
        <taxon>Actinomycetota</taxon>
        <taxon>Actinomycetes</taxon>
        <taxon>Mycobacteriales</taxon>
        <taxon>Nocardiaceae</taxon>
        <taxon>Nocardia</taxon>
    </lineage>
</organism>
<protein>
    <submittedName>
        <fullName evidence="1">Uncharacterized protein</fullName>
    </submittedName>
</protein>
<reference evidence="1 2" key="1">
    <citation type="journal article" date="2019" name="ACS Chem. Biol.">
        <title>Identification and Mobilization of a Cryptic Antibiotic Biosynthesis Gene Locus from a Human-Pathogenic Nocardia Isolate.</title>
        <authorList>
            <person name="Herisse M."/>
            <person name="Ishida K."/>
            <person name="Porter J.L."/>
            <person name="Howden B."/>
            <person name="Hertweck C."/>
            <person name="Stinear T.P."/>
            <person name="Pidot S.J."/>
        </authorList>
    </citation>
    <scope>NUCLEOTIDE SEQUENCE [LARGE SCALE GENOMIC DNA]</scope>
    <source>
        <strain evidence="1 2">AUSMDU00012717</strain>
    </source>
</reference>
<evidence type="ECO:0000313" key="2">
    <source>
        <dbReference type="Proteomes" id="UP000503540"/>
    </source>
</evidence>
<dbReference type="EMBL" id="CP046172">
    <property type="protein sequence ID" value="QIS16213.1"/>
    <property type="molecule type" value="Genomic_DNA"/>
</dbReference>
<dbReference type="KEGG" id="nah:F5544_42020"/>
<keyword evidence="2" id="KW-1185">Reference proteome</keyword>
<dbReference type="Proteomes" id="UP000503540">
    <property type="component" value="Chromosome"/>
</dbReference>
<dbReference type="RefSeq" id="WP_167478327.1">
    <property type="nucleotide sequence ID" value="NZ_CP046172.1"/>
</dbReference>
<accession>A0A6G9YTJ4</accession>
<dbReference type="AlphaFoldDB" id="A0A6G9YTJ4"/>
<evidence type="ECO:0000313" key="1">
    <source>
        <dbReference type="EMBL" id="QIS16213.1"/>
    </source>
</evidence>
<gene>
    <name evidence="1" type="ORF">F5544_42020</name>
</gene>
<proteinExistence type="predicted"/>
<sequence length="96" mass="11018">MERSDNEFPWFGWLPEEARAQCAAELLACARDDSVTGSARLDRAVIEWRATAEIYAEPELLRRLRGPFETDESVEVVRPVTRKGFECWGFKEIAGR</sequence>